<name>A0ABY9EA01_9GAMM</name>
<protein>
    <recommendedName>
        <fullName evidence="3">Morphogenetic protein</fullName>
    </recommendedName>
</protein>
<gene>
    <name evidence="1" type="ORF">M8T91_09855</name>
</gene>
<sequence length="219" mass="25845">MSEIVKERPILFNGPMVRAILEGRKTQTRRIIGSKKKPVDIFIQDTQFIDGKEQSLGFEDENGGWFDTEEMCPYGHKGDRLWVRETHHLSHHNALTYRADYNHNPFDEEECGEDCSMVGEKWRPSIHMPRWASRIDLEITNIRVERLREVSPEDAYCEGVTREMRNGFGYACDESEEIFNMHQSKETFRFLWESIHGEGSWDANPWVWVIEFKRVESTQ</sequence>
<accession>A0ABY9EA01</accession>
<reference evidence="1 2" key="1">
    <citation type="submission" date="2022-05" db="EMBL/GenBank/DDBJ databases">
        <title>Microbulbifer sp. nov., isolated from sponge.</title>
        <authorList>
            <person name="Gao L."/>
        </authorList>
    </citation>
    <scope>NUCLEOTIDE SEQUENCE [LARGE SCALE GENOMIC DNA]</scope>
    <source>
        <strain evidence="1 2">MI-G</strain>
    </source>
</reference>
<evidence type="ECO:0000313" key="2">
    <source>
        <dbReference type="Proteomes" id="UP001321520"/>
    </source>
</evidence>
<dbReference type="Proteomes" id="UP001321520">
    <property type="component" value="Chromosome"/>
</dbReference>
<proteinExistence type="predicted"/>
<organism evidence="1 2">
    <name type="scientific">Microbulbifer spongiae</name>
    <dbReference type="NCBI Taxonomy" id="2944933"/>
    <lineage>
        <taxon>Bacteria</taxon>
        <taxon>Pseudomonadati</taxon>
        <taxon>Pseudomonadota</taxon>
        <taxon>Gammaproteobacteria</taxon>
        <taxon>Cellvibrionales</taxon>
        <taxon>Microbulbiferaceae</taxon>
        <taxon>Microbulbifer</taxon>
    </lineage>
</organism>
<keyword evidence="2" id="KW-1185">Reference proteome</keyword>
<dbReference type="EMBL" id="CP098023">
    <property type="protein sequence ID" value="WKD48244.1"/>
    <property type="molecule type" value="Genomic_DNA"/>
</dbReference>
<evidence type="ECO:0000313" key="1">
    <source>
        <dbReference type="EMBL" id="WKD48244.1"/>
    </source>
</evidence>
<dbReference type="RefSeq" id="WP_301413918.1">
    <property type="nucleotide sequence ID" value="NZ_CP098023.1"/>
</dbReference>
<evidence type="ECO:0008006" key="3">
    <source>
        <dbReference type="Google" id="ProtNLM"/>
    </source>
</evidence>